<dbReference type="FunFam" id="3.40.50.300:FF:000398">
    <property type="entry name" value="Type IV pilus assembly ATPase PilB"/>
    <property type="match status" value="1"/>
</dbReference>
<reference evidence="6 7" key="1">
    <citation type="submission" date="2016-10" db="EMBL/GenBank/DDBJ databases">
        <authorList>
            <person name="de Groot N.N."/>
        </authorList>
    </citation>
    <scope>NUCLEOTIDE SEQUENCE [LARGE SCALE GENOMIC DNA]</scope>
    <source>
        <strain evidence="6 7">NLAE-zl-G419</strain>
    </source>
</reference>
<dbReference type="SMART" id="SM00382">
    <property type="entry name" value="AAA"/>
    <property type="match status" value="1"/>
</dbReference>
<dbReference type="SUPFAM" id="SSF52540">
    <property type="entry name" value="P-loop containing nucleoside triphosphate hydrolases"/>
    <property type="match status" value="1"/>
</dbReference>
<dbReference type="PANTHER" id="PTHR30258:SF3">
    <property type="entry name" value="SLL1921 PROTEIN"/>
    <property type="match status" value="1"/>
</dbReference>
<name>A0A1I2LEA0_9CLOT</name>
<dbReference type="Gene3D" id="3.30.450.90">
    <property type="match status" value="1"/>
</dbReference>
<dbReference type="OrthoDB" id="9808272at2"/>
<dbReference type="RefSeq" id="WP_027637590.1">
    <property type="nucleotide sequence ID" value="NZ_BAAACD010000005.1"/>
</dbReference>
<dbReference type="InterPro" id="IPR027417">
    <property type="entry name" value="P-loop_NTPase"/>
</dbReference>
<reference evidence="5 8" key="2">
    <citation type="submission" date="2018-03" db="EMBL/GenBank/DDBJ databases">
        <title>The uncultured portion of the human microbiome is neutrally assembled.</title>
        <authorList>
            <person name="Jeraldo P."/>
            <person name="Boardman L."/>
            <person name="White B.A."/>
            <person name="Nelson H."/>
            <person name="Goldenfeld N."/>
            <person name="Chia N."/>
        </authorList>
    </citation>
    <scope>NUCLEOTIDE SEQUENCE [LARGE SCALE GENOMIC DNA]</scope>
    <source>
        <strain evidence="5">CIM:MAG 903</strain>
    </source>
</reference>
<dbReference type="EMBL" id="QAMZ01000049">
    <property type="protein sequence ID" value="PWL52434.1"/>
    <property type="molecule type" value="Genomic_DNA"/>
</dbReference>
<dbReference type="GO" id="GO:0005524">
    <property type="term" value="F:ATP binding"/>
    <property type="evidence" value="ECO:0007669"/>
    <property type="project" value="UniProtKB-KW"/>
</dbReference>
<dbReference type="SUPFAM" id="SSF160246">
    <property type="entry name" value="EspE N-terminal domain-like"/>
    <property type="match status" value="1"/>
</dbReference>
<dbReference type="STRING" id="1529.SAMN04487885_10958"/>
<dbReference type="PANTHER" id="PTHR30258">
    <property type="entry name" value="TYPE II SECRETION SYSTEM PROTEIN GSPE-RELATED"/>
    <property type="match status" value="1"/>
</dbReference>
<accession>A0A1I2LEA0</accession>
<comment type="similarity">
    <text evidence="1">Belongs to the GSP E family.</text>
</comment>
<dbReference type="EMBL" id="FOOE01000009">
    <property type="protein sequence ID" value="SFF75501.1"/>
    <property type="molecule type" value="Genomic_DNA"/>
</dbReference>
<evidence type="ECO:0000256" key="2">
    <source>
        <dbReference type="ARBA" id="ARBA00022741"/>
    </source>
</evidence>
<dbReference type="Gene3D" id="3.40.50.300">
    <property type="entry name" value="P-loop containing nucleotide triphosphate hydrolases"/>
    <property type="match status" value="1"/>
</dbReference>
<evidence type="ECO:0000313" key="8">
    <source>
        <dbReference type="Proteomes" id="UP000246114"/>
    </source>
</evidence>
<dbReference type="Pfam" id="PF00437">
    <property type="entry name" value="T2SSE"/>
    <property type="match status" value="1"/>
</dbReference>
<dbReference type="InterPro" id="IPR037257">
    <property type="entry name" value="T2SS_E_N_sf"/>
</dbReference>
<evidence type="ECO:0000256" key="3">
    <source>
        <dbReference type="ARBA" id="ARBA00022840"/>
    </source>
</evidence>
<protein>
    <submittedName>
        <fullName evidence="5">Type II/IV secretion system protein</fullName>
    </submittedName>
    <submittedName>
        <fullName evidence="6">Type IV pilus assembly protein PilB</fullName>
    </submittedName>
</protein>
<dbReference type="PROSITE" id="PS00662">
    <property type="entry name" value="T2SP_E"/>
    <property type="match status" value="1"/>
</dbReference>
<feature type="domain" description="Bacterial type II secretion system protein E" evidence="4">
    <location>
        <begin position="380"/>
        <end position="394"/>
    </location>
</feature>
<organism evidence="6 7">
    <name type="scientific">Clostridium cadaveris</name>
    <dbReference type="NCBI Taxonomy" id="1529"/>
    <lineage>
        <taxon>Bacteria</taxon>
        <taxon>Bacillati</taxon>
        <taxon>Bacillota</taxon>
        <taxon>Clostridia</taxon>
        <taxon>Eubacteriales</taxon>
        <taxon>Clostridiaceae</taxon>
        <taxon>Clostridium</taxon>
    </lineage>
</organism>
<dbReference type="InterPro" id="IPR007831">
    <property type="entry name" value="T2SS_GspE_N"/>
</dbReference>
<gene>
    <name evidence="5" type="ORF">DBY38_10910</name>
    <name evidence="6" type="ORF">SAMN04487885_10958</name>
</gene>
<keyword evidence="3" id="KW-0067">ATP-binding</keyword>
<dbReference type="AlphaFoldDB" id="A0A1I2LEA0"/>
<keyword evidence="2" id="KW-0547">Nucleotide-binding</keyword>
<dbReference type="GO" id="GO:0016887">
    <property type="term" value="F:ATP hydrolysis activity"/>
    <property type="evidence" value="ECO:0007669"/>
    <property type="project" value="TreeGrafter"/>
</dbReference>
<dbReference type="Proteomes" id="UP000246114">
    <property type="component" value="Unassembled WGS sequence"/>
</dbReference>
<keyword evidence="7" id="KW-1185">Reference proteome</keyword>
<dbReference type="Pfam" id="PF05157">
    <property type="entry name" value="MshEN"/>
    <property type="match status" value="1"/>
</dbReference>
<dbReference type="CDD" id="cd01129">
    <property type="entry name" value="PulE-GspE-like"/>
    <property type="match status" value="1"/>
</dbReference>
<evidence type="ECO:0000313" key="6">
    <source>
        <dbReference type="EMBL" id="SFF75501.1"/>
    </source>
</evidence>
<evidence type="ECO:0000313" key="7">
    <source>
        <dbReference type="Proteomes" id="UP000182135"/>
    </source>
</evidence>
<dbReference type="InterPro" id="IPR003593">
    <property type="entry name" value="AAA+_ATPase"/>
</dbReference>
<sequence length="562" mass="63226">MDIMTKKRLGDMLLEENKITTAQLKSSLEKQKFSGKKLGELLIEEKLVTEEEILEVLEKQLGIERINLELISISEKMISMLPEAICLKYELIPFDMVEGKIKIAIWDPLNIFAIDDVSIATGLQVETYITSRSQIKKSIERYYSSHQVLKAAEELSKEKHNLKIETDSLNSFSDIKNAPVVKMVDYLIKSAIEDKASDIHIEPYENIIRIRYRIDGELKEMSTLSIDTLPSITTRIKVLANLNIAEKRIPQDGRIVTNIEGQLVDLRVSILPMITGEKIVIRILDKASYELTKESLGLSEEEVKNLNGLASRPNGIILVTGPTGSGKTTTLYSVLRDINTENRNIITIEDPVEYTMEGVNQVNVNTRVGLTFANGLRAILRQDPDVVMIGEIRDNETAEIAIRAAITGHLVLSTLHTNDAASSITRLLDMGLEPYLVATAITGVVAQRLVRKVCPKCGYSYEADDYEKRLLNLDENEPLKLKRGTGCPYCNGTGYYGRVGVYEIMEVTSDHRKAIVKSNDIELFREMCIKNGMRTLKESCREKVIDGTTTLDEMMKISYLKE</sequence>
<evidence type="ECO:0000313" key="5">
    <source>
        <dbReference type="EMBL" id="PWL52434.1"/>
    </source>
</evidence>
<evidence type="ECO:0000259" key="4">
    <source>
        <dbReference type="PROSITE" id="PS00662"/>
    </source>
</evidence>
<dbReference type="Proteomes" id="UP000182135">
    <property type="component" value="Unassembled WGS sequence"/>
</dbReference>
<evidence type="ECO:0000256" key="1">
    <source>
        <dbReference type="ARBA" id="ARBA00006611"/>
    </source>
</evidence>
<proteinExistence type="inferred from homology"/>
<dbReference type="GO" id="GO:0005886">
    <property type="term" value="C:plasma membrane"/>
    <property type="evidence" value="ECO:0007669"/>
    <property type="project" value="TreeGrafter"/>
</dbReference>
<dbReference type="eggNOG" id="COG2804">
    <property type="taxonomic scope" value="Bacteria"/>
</dbReference>
<dbReference type="InterPro" id="IPR001482">
    <property type="entry name" value="T2SS/T4SS_dom"/>
</dbReference>
<dbReference type="Gene3D" id="3.30.300.160">
    <property type="entry name" value="Type II secretion system, protein E, N-terminal domain"/>
    <property type="match status" value="1"/>
</dbReference>